<feature type="chain" id="PRO_5032537853" evidence="1">
    <location>
        <begin position="28"/>
        <end position="255"/>
    </location>
</feature>
<dbReference type="AlphaFoldDB" id="A0A853DI03"/>
<sequence length="255" mass="27256">MIRRLAALGAVPAIAALGVAVTAPAGAATATRTVHHVNRQAMIRNIARIHPATSGTPYGTCKLVVPSTIRLTSDFEGDPSDMPSLTGGCVLHGVVTASWYAGGDNVSDAAYTVLFDTDIIDESENLDYVGVMTWKGRFAFDDQGHTYTQNAPVTTVKVGSWAGLQTSRSGSKVTINTRAVRYAYSLDMNIPWASETGVIQYRAKGGSTWTDLKAFTTNSAGATSYSYTSSATRDYRAVYTEQPYIFGTTSPTSQR</sequence>
<dbReference type="RefSeq" id="WP_179482385.1">
    <property type="nucleotide sequence ID" value="NZ_JACCFW010000001.1"/>
</dbReference>
<evidence type="ECO:0000313" key="3">
    <source>
        <dbReference type="Proteomes" id="UP000571817"/>
    </source>
</evidence>
<comment type="caution">
    <text evidence="2">The sequence shown here is derived from an EMBL/GenBank/DDBJ whole genome shotgun (WGS) entry which is preliminary data.</text>
</comment>
<organism evidence="2 3">
    <name type="scientific">Allobranchiibius huperziae</name>
    <dbReference type="NCBI Taxonomy" id="1874116"/>
    <lineage>
        <taxon>Bacteria</taxon>
        <taxon>Bacillati</taxon>
        <taxon>Actinomycetota</taxon>
        <taxon>Actinomycetes</taxon>
        <taxon>Micrococcales</taxon>
        <taxon>Dermacoccaceae</taxon>
        <taxon>Allobranchiibius</taxon>
    </lineage>
</organism>
<evidence type="ECO:0000256" key="1">
    <source>
        <dbReference type="SAM" id="SignalP"/>
    </source>
</evidence>
<feature type="signal peptide" evidence="1">
    <location>
        <begin position="1"/>
        <end position="27"/>
    </location>
</feature>
<dbReference type="EMBL" id="JACCFW010000001">
    <property type="protein sequence ID" value="NYJ75589.1"/>
    <property type="molecule type" value="Genomic_DNA"/>
</dbReference>
<reference evidence="2 3" key="1">
    <citation type="submission" date="2020-07" db="EMBL/GenBank/DDBJ databases">
        <title>Sequencing the genomes of 1000 actinobacteria strains.</title>
        <authorList>
            <person name="Klenk H.-P."/>
        </authorList>
    </citation>
    <scope>NUCLEOTIDE SEQUENCE [LARGE SCALE GENOMIC DNA]</scope>
    <source>
        <strain evidence="2 3">DSM 29531</strain>
    </source>
</reference>
<name>A0A853DI03_9MICO</name>
<keyword evidence="3" id="KW-1185">Reference proteome</keyword>
<keyword evidence="1" id="KW-0732">Signal</keyword>
<gene>
    <name evidence="2" type="ORF">HNR15_002552</name>
</gene>
<protein>
    <submittedName>
        <fullName evidence="2">Uncharacterized protein</fullName>
    </submittedName>
</protein>
<evidence type="ECO:0000313" key="2">
    <source>
        <dbReference type="EMBL" id="NYJ75589.1"/>
    </source>
</evidence>
<proteinExistence type="predicted"/>
<dbReference type="Proteomes" id="UP000571817">
    <property type="component" value="Unassembled WGS sequence"/>
</dbReference>
<accession>A0A853DI03</accession>